<dbReference type="RefSeq" id="WP_092790813.1">
    <property type="nucleotide sequence ID" value="NZ_FOPC01000005.1"/>
</dbReference>
<dbReference type="EMBL" id="FOPC01000005">
    <property type="protein sequence ID" value="SFG58988.1"/>
    <property type="molecule type" value="Genomic_DNA"/>
</dbReference>
<accession>A0A1I2T2N4</accession>
<dbReference type="AlphaFoldDB" id="A0A1I2T2N4"/>
<evidence type="ECO:0000313" key="1">
    <source>
        <dbReference type="EMBL" id="SFG58988.1"/>
    </source>
</evidence>
<evidence type="ECO:0000313" key="2">
    <source>
        <dbReference type="Proteomes" id="UP000199642"/>
    </source>
</evidence>
<gene>
    <name evidence="1" type="ORF">SAMN04487988_105178</name>
</gene>
<name>A0A1I2T2N4_9BACT</name>
<proteinExistence type="predicted"/>
<organism evidence="1 2">
    <name type="scientific">Algoriphagus hitonicola</name>
    <dbReference type="NCBI Taxonomy" id="435880"/>
    <lineage>
        <taxon>Bacteria</taxon>
        <taxon>Pseudomonadati</taxon>
        <taxon>Bacteroidota</taxon>
        <taxon>Cytophagia</taxon>
        <taxon>Cytophagales</taxon>
        <taxon>Cyclobacteriaceae</taxon>
        <taxon>Algoriphagus</taxon>
    </lineage>
</organism>
<keyword evidence="2" id="KW-1185">Reference proteome</keyword>
<protein>
    <submittedName>
        <fullName evidence="1">Uncharacterized protein</fullName>
    </submittedName>
</protein>
<dbReference type="Proteomes" id="UP000199642">
    <property type="component" value="Unassembled WGS sequence"/>
</dbReference>
<dbReference type="STRING" id="435880.SAMN04487988_105178"/>
<reference evidence="2" key="1">
    <citation type="submission" date="2016-10" db="EMBL/GenBank/DDBJ databases">
        <authorList>
            <person name="Varghese N."/>
            <person name="Submissions S."/>
        </authorList>
    </citation>
    <scope>NUCLEOTIDE SEQUENCE [LARGE SCALE GENOMIC DNA]</scope>
    <source>
        <strain evidence="2">DSM 19315</strain>
    </source>
</reference>
<sequence>MSKVELLIQEIRTLEPDDLQKVLQELLKQADRFNLAKDALTKFAGSGKGVWSQDAQEYTDQLRATDRL</sequence>
<dbReference type="OrthoDB" id="963945at2"/>